<accession>A0A0E9VNW9</accession>
<reference evidence="1" key="1">
    <citation type="submission" date="2014-11" db="EMBL/GenBank/DDBJ databases">
        <authorList>
            <person name="Amaro Gonzalez C."/>
        </authorList>
    </citation>
    <scope>NUCLEOTIDE SEQUENCE</scope>
</reference>
<dbReference type="EMBL" id="GBXM01028773">
    <property type="protein sequence ID" value="JAH79804.1"/>
    <property type="molecule type" value="Transcribed_RNA"/>
</dbReference>
<dbReference type="AlphaFoldDB" id="A0A0E9VNW9"/>
<organism evidence="1">
    <name type="scientific">Anguilla anguilla</name>
    <name type="common">European freshwater eel</name>
    <name type="synonym">Muraena anguilla</name>
    <dbReference type="NCBI Taxonomy" id="7936"/>
    <lineage>
        <taxon>Eukaryota</taxon>
        <taxon>Metazoa</taxon>
        <taxon>Chordata</taxon>
        <taxon>Craniata</taxon>
        <taxon>Vertebrata</taxon>
        <taxon>Euteleostomi</taxon>
        <taxon>Actinopterygii</taxon>
        <taxon>Neopterygii</taxon>
        <taxon>Teleostei</taxon>
        <taxon>Anguilliformes</taxon>
        <taxon>Anguillidae</taxon>
        <taxon>Anguilla</taxon>
    </lineage>
</organism>
<reference evidence="1" key="2">
    <citation type="journal article" date="2015" name="Fish Shellfish Immunol.">
        <title>Early steps in the European eel (Anguilla anguilla)-Vibrio vulnificus interaction in the gills: Role of the RtxA13 toxin.</title>
        <authorList>
            <person name="Callol A."/>
            <person name="Pajuelo D."/>
            <person name="Ebbesson L."/>
            <person name="Teles M."/>
            <person name="MacKenzie S."/>
            <person name="Amaro C."/>
        </authorList>
    </citation>
    <scope>NUCLEOTIDE SEQUENCE</scope>
</reference>
<protein>
    <submittedName>
        <fullName evidence="1">Uncharacterized protein</fullName>
    </submittedName>
</protein>
<sequence length="32" mass="3955">MKPFCHSKFYHKCVLKIDCSYRSFSYYLQMSL</sequence>
<evidence type="ECO:0000313" key="1">
    <source>
        <dbReference type="EMBL" id="JAH79804.1"/>
    </source>
</evidence>
<name>A0A0E9VNW9_ANGAN</name>
<proteinExistence type="predicted"/>
<dbReference type="EMBL" id="GBXM01041865">
    <property type="protein sequence ID" value="JAH66712.1"/>
    <property type="molecule type" value="Transcribed_RNA"/>
</dbReference>